<keyword evidence="9" id="KW-1185">Reference proteome</keyword>
<name>A0A7J6MSE1_PERCH</name>
<dbReference type="SMART" id="SM00220">
    <property type="entry name" value="S_TKc"/>
    <property type="match status" value="1"/>
</dbReference>
<dbReference type="SUPFAM" id="SSF56112">
    <property type="entry name" value="Protein kinase-like (PK-like)"/>
    <property type="match status" value="1"/>
</dbReference>
<dbReference type="GO" id="GO:0010506">
    <property type="term" value="P:regulation of autophagy"/>
    <property type="evidence" value="ECO:0007669"/>
    <property type="project" value="InterPro"/>
</dbReference>
<dbReference type="GO" id="GO:0005776">
    <property type="term" value="C:autophagosome"/>
    <property type="evidence" value="ECO:0007669"/>
    <property type="project" value="TreeGrafter"/>
</dbReference>
<feature type="compositionally biased region" description="Polar residues" evidence="6">
    <location>
        <begin position="561"/>
        <end position="570"/>
    </location>
</feature>
<feature type="region of interest" description="Disordered" evidence="6">
    <location>
        <begin position="517"/>
        <end position="571"/>
    </location>
</feature>
<evidence type="ECO:0000256" key="3">
    <source>
        <dbReference type="ARBA" id="ARBA00022777"/>
    </source>
</evidence>
<dbReference type="PANTHER" id="PTHR24348:SF22">
    <property type="entry name" value="NON-SPECIFIC SERINE_THREONINE PROTEIN KINASE"/>
    <property type="match status" value="1"/>
</dbReference>
<dbReference type="PANTHER" id="PTHR24348">
    <property type="entry name" value="SERINE/THREONINE-PROTEIN KINASE UNC-51-RELATED"/>
    <property type="match status" value="1"/>
</dbReference>
<feature type="binding site" evidence="5">
    <location>
        <position position="57"/>
    </location>
    <ligand>
        <name>ATP</name>
        <dbReference type="ChEBI" id="CHEBI:30616"/>
    </ligand>
</feature>
<evidence type="ECO:0000256" key="1">
    <source>
        <dbReference type="ARBA" id="ARBA00022679"/>
    </source>
</evidence>
<evidence type="ECO:0000313" key="8">
    <source>
        <dbReference type="EMBL" id="KAF4673871.1"/>
    </source>
</evidence>
<dbReference type="GO" id="GO:0000407">
    <property type="term" value="C:phagophore assembly site"/>
    <property type="evidence" value="ECO:0007669"/>
    <property type="project" value="TreeGrafter"/>
</dbReference>
<dbReference type="OrthoDB" id="4062651at2759"/>
<dbReference type="Gene3D" id="3.30.200.20">
    <property type="entry name" value="Phosphorylase Kinase, domain 1"/>
    <property type="match status" value="1"/>
</dbReference>
<reference evidence="8 9" key="1">
    <citation type="submission" date="2020-04" db="EMBL/GenBank/DDBJ databases">
        <title>Perkinsus chesapeaki whole genome sequence.</title>
        <authorList>
            <person name="Bogema D.R."/>
        </authorList>
    </citation>
    <scope>NUCLEOTIDE SEQUENCE [LARGE SCALE GENOMIC DNA]</scope>
    <source>
        <strain evidence="8">ATCC PRA-425</strain>
    </source>
</reference>
<keyword evidence="2 5" id="KW-0547">Nucleotide-binding</keyword>
<dbReference type="PROSITE" id="PS50011">
    <property type="entry name" value="PROTEIN_KINASE_DOM"/>
    <property type="match status" value="1"/>
</dbReference>
<feature type="region of interest" description="Disordered" evidence="6">
    <location>
        <begin position="401"/>
        <end position="421"/>
    </location>
</feature>
<dbReference type="InterPro" id="IPR017441">
    <property type="entry name" value="Protein_kinase_ATP_BS"/>
</dbReference>
<protein>
    <recommendedName>
        <fullName evidence="7">Protein kinase domain-containing protein</fullName>
    </recommendedName>
</protein>
<dbReference type="Pfam" id="PF00069">
    <property type="entry name" value="Pkinase"/>
    <property type="match status" value="1"/>
</dbReference>
<dbReference type="CDD" id="cd00180">
    <property type="entry name" value="PKc"/>
    <property type="match status" value="1"/>
</dbReference>
<organism evidence="8 9">
    <name type="scientific">Perkinsus chesapeaki</name>
    <name type="common">Clam parasite</name>
    <name type="synonym">Perkinsus andrewsi</name>
    <dbReference type="NCBI Taxonomy" id="330153"/>
    <lineage>
        <taxon>Eukaryota</taxon>
        <taxon>Sar</taxon>
        <taxon>Alveolata</taxon>
        <taxon>Perkinsozoa</taxon>
        <taxon>Perkinsea</taxon>
        <taxon>Perkinsida</taxon>
        <taxon>Perkinsidae</taxon>
        <taxon>Perkinsus</taxon>
    </lineage>
</organism>
<gene>
    <name evidence="8" type="ORF">FOL47_010020</name>
</gene>
<proteinExistence type="predicted"/>
<dbReference type="Proteomes" id="UP000591131">
    <property type="component" value="Unassembled WGS sequence"/>
</dbReference>
<accession>A0A7J6MSE1</accession>
<dbReference type="InterPro" id="IPR045269">
    <property type="entry name" value="Atg1-like"/>
</dbReference>
<dbReference type="GO" id="GO:0000045">
    <property type="term" value="P:autophagosome assembly"/>
    <property type="evidence" value="ECO:0007669"/>
    <property type="project" value="TreeGrafter"/>
</dbReference>
<dbReference type="GO" id="GO:0004674">
    <property type="term" value="F:protein serine/threonine kinase activity"/>
    <property type="evidence" value="ECO:0007669"/>
    <property type="project" value="InterPro"/>
</dbReference>
<dbReference type="PROSITE" id="PS00107">
    <property type="entry name" value="PROTEIN_KINASE_ATP"/>
    <property type="match status" value="1"/>
</dbReference>
<evidence type="ECO:0000256" key="6">
    <source>
        <dbReference type="SAM" id="MobiDB-lite"/>
    </source>
</evidence>
<dbReference type="GO" id="GO:0016020">
    <property type="term" value="C:membrane"/>
    <property type="evidence" value="ECO:0007669"/>
    <property type="project" value="TreeGrafter"/>
</dbReference>
<keyword evidence="4 5" id="KW-0067">ATP-binding</keyword>
<evidence type="ECO:0000256" key="4">
    <source>
        <dbReference type="ARBA" id="ARBA00022840"/>
    </source>
</evidence>
<dbReference type="Gene3D" id="1.10.510.10">
    <property type="entry name" value="Transferase(Phosphotransferase) domain 1"/>
    <property type="match status" value="1"/>
</dbReference>
<dbReference type="InterPro" id="IPR000719">
    <property type="entry name" value="Prot_kinase_dom"/>
</dbReference>
<dbReference type="InterPro" id="IPR011009">
    <property type="entry name" value="Kinase-like_dom_sf"/>
</dbReference>
<dbReference type="GO" id="GO:0005524">
    <property type="term" value="F:ATP binding"/>
    <property type="evidence" value="ECO:0007669"/>
    <property type="project" value="UniProtKB-UniRule"/>
</dbReference>
<dbReference type="AlphaFoldDB" id="A0A7J6MSE1"/>
<evidence type="ECO:0000256" key="2">
    <source>
        <dbReference type="ARBA" id="ARBA00022741"/>
    </source>
</evidence>
<dbReference type="GO" id="GO:0005829">
    <property type="term" value="C:cytosol"/>
    <property type="evidence" value="ECO:0007669"/>
    <property type="project" value="TreeGrafter"/>
</dbReference>
<evidence type="ECO:0000259" key="7">
    <source>
        <dbReference type="PROSITE" id="PS50011"/>
    </source>
</evidence>
<evidence type="ECO:0000313" key="9">
    <source>
        <dbReference type="Proteomes" id="UP000591131"/>
    </source>
</evidence>
<keyword evidence="3" id="KW-0418">Kinase</keyword>
<keyword evidence="1" id="KW-0808">Transferase</keyword>
<feature type="domain" description="Protein kinase" evidence="7">
    <location>
        <begin position="28"/>
        <end position="355"/>
    </location>
</feature>
<evidence type="ECO:0000256" key="5">
    <source>
        <dbReference type="PROSITE-ProRule" id="PRU10141"/>
    </source>
</evidence>
<comment type="caution">
    <text evidence="8">The sequence shown here is derived from an EMBL/GenBank/DDBJ whole genome shotgun (WGS) entry which is preliminary data.</text>
</comment>
<sequence length="874" mass="98123">MSPFKRGEFEWIGKEWGWKTTIMNRYVVQGTDFLGQGSFSVVRKAFDKQLKIHVAIKTYLEKSPSVFEKFVKQIDILKQLQEPLKKKLAHRTPTQSFKMTDFTGKNRAGRPSQAQQLLVHSEMDPGKVFVKLLDYSKDATGKPAPAKDGKCYVVLELASYTLEDYLKDRRKANDPMEMWEVHHVVRSLISITAILHAKELVHLDIKPENIMRVGDDWKLIDVDGAVPASTTIDLDDNTVSFTPLYCAPEFARALIDGSERLRISRMMDVWSVGMTALDLVLARPALETKYMALYERTGDTLAFFNWLSNPTIALSVPNRLKYVDEDLYDLLQNKMLIKRTLKRASVLECLEHPFCTKQFEVPPSDSAAKSYIFDIYERSSIVPTSGDGPPEITSQASAANSCSSIAPDGSVNASEGHDSQTIQRQHQEYDSQVESINADMQSGTEDNAALYGARSNLERRRSVLTHMKSLKSFGAESSELCDEMNEEAMQMAMKRGRRVSVAQITQINKLAKFNSTMTITEEHDPNSNSAESYEGPNRSGSIKDTEEVSTLNLPGEPPEASSFTESNGSKNAMKKRASFAVKMVTDGFPDMVTPSIHDTACEGLMVPRSSVIMQNRRLWCRQTSLSNTMVAYWAQIANSTGDPLLTVEDREHLPRVRLAHSSLLHALARRISTHKGTFRDNCIVFRCRPAFVYVTYDSTKDCTLACIQSCGISNISLASLEELAKSQARIVDDIMEKHVGLMARSCPVTQPSMTNSNALKQLCEAFSTDILSTSEKWFMLGNAEAVAIETSKAIRMYHQTEFRPYNINMPQRPIEEPERCMLAIEIYPTSLPKHINKMILCIVYGSLNIVEGSRILRVLNEHGVLIERIIMSSS</sequence>
<dbReference type="EMBL" id="JAAPAO010000074">
    <property type="protein sequence ID" value="KAF4673871.1"/>
    <property type="molecule type" value="Genomic_DNA"/>
</dbReference>